<keyword evidence="8" id="KW-0862">Zinc</keyword>
<evidence type="ECO:0000256" key="4">
    <source>
        <dbReference type="ARBA" id="ARBA00022670"/>
    </source>
</evidence>
<keyword evidence="4 14" id="KW-0645">Protease</keyword>
<keyword evidence="7" id="KW-0378">Hydrolase</keyword>
<dbReference type="PANTHER" id="PTHR39188">
    <property type="entry name" value="MEMBRANE-ASSOCIATED ZINC METALLOPROTEASE M50B"/>
    <property type="match status" value="1"/>
</dbReference>
<evidence type="ECO:0000256" key="1">
    <source>
        <dbReference type="ARBA" id="ARBA00001947"/>
    </source>
</evidence>
<accession>A0A934NE63</accession>
<feature type="transmembrane region" description="Helical" evidence="12">
    <location>
        <begin position="117"/>
        <end position="138"/>
    </location>
</feature>
<gene>
    <name evidence="14" type="ORF">JF888_12105</name>
</gene>
<organism evidence="14 15">
    <name type="scientific">Candidatus Dormiibacter inghamiae</name>
    <dbReference type="NCBI Taxonomy" id="3127013"/>
    <lineage>
        <taxon>Bacteria</taxon>
        <taxon>Bacillati</taxon>
        <taxon>Candidatus Dormiibacterota</taxon>
        <taxon>Candidatus Dormibacteria</taxon>
        <taxon>Candidatus Dormibacterales</taxon>
        <taxon>Candidatus Dormibacteraceae</taxon>
        <taxon>Candidatus Dormiibacter</taxon>
    </lineage>
</organism>
<keyword evidence="9 12" id="KW-1133">Transmembrane helix</keyword>
<evidence type="ECO:0000256" key="9">
    <source>
        <dbReference type="ARBA" id="ARBA00022989"/>
    </source>
</evidence>
<keyword evidence="10" id="KW-0482">Metalloprotease</keyword>
<feature type="domain" description="Peptidase M50" evidence="13">
    <location>
        <begin position="36"/>
        <end position="109"/>
    </location>
</feature>
<feature type="transmembrane region" description="Helical" evidence="12">
    <location>
        <begin position="88"/>
        <end position="111"/>
    </location>
</feature>
<dbReference type="AlphaFoldDB" id="A0A934NE63"/>
<evidence type="ECO:0000256" key="5">
    <source>
        <dbReference type="ARBA" id="ARBA00022692"/>
    </source>
</evidence>
<dbReference type="GO" id="GO:0008237">
    <property type="term" value="F:metallopeptidase activity"/>
    <property type="evidence" value="ECO:0007669"/>
    <property type="project" value="UniProtKB-KW"/>
</dbReference>
<feature type="domain" description="Peptidase M50" evidence="13">
    <location>
        <begin position="114"/>
        <end position="150"/>
    </location>
</feature>
<proteinExistence type="inferred from homology"/>
<evidence type="ECO:0000256" key="3">
    <source>
        <dbReference type="ARBA" id="ARBA00007931"/>
    </source>
</evidence>
<evidence type="ECO:0000256" key="8">
    <source>
        <dbReference type="ARBA" id="ARBA00022833"/>
    </source>
</evidence>
<evidence type="ECO:0000256" key="7">
    <source>
        <dbReference type="ARBA" id="ARBA00022801"/>
    </source>
</evidence>
<dbReference type="InterPro" id="IPR008915">
    <property type="entry name" value="Peptidase_M50"/>
</dbReference>
<keyword evidence="5 12" id="KW-0812">Transmembrane</keyword>
<evidence type="ECO:0000313" key="14">
    <source>
        <dbReference type="EMBL" id="MBJ7603918.1"/>
    </source>
</evidence>
<evidence type="ECO:0000256" key="11">
    <source>
        <dbReference type="ARBA" id="ARBA00023136"/>
    </source>
</evidence>
<evidence type="ECO:0000256" key="12">
    <source>
        <dbReference type="SAM" id="Phobius"/>
    </source>
</evidence>
<keyword evidence="6" id="KW-0479">Metal-binding</keyword>
<evidence type="ECO:0000256" key="6">
    <source>
        <dbReference type="ARBA" id="ARBA00022723"/>
    </source>
</evidence>
<evidence type="ECO:0000313" key="15">
    <source>
        <dbReference type="Proteomes" id="UP000620075"/>
    </source>
</evidence>
<comment type="subcellular location">
    <subcellularLocation>
        <location evidence="2">Membrane</location>
        <topology evidence="2">Multi-pass membrane protein</topology>
    </subcellularLocation>
</comment>
<comment type="cofactor">
    <cofactor evidence="1">
        <name>Zn(2+)</name>
        <dbReference type="ChEBI" id="CHEBI:29105"/>
    </cofactor>
</comment>
<sequence>MGKYVLLFIGKFGILKTGLTLLISLGLYAVFFGFWGALGLVLMILLHELGHVVEIRRQGMKATAPLFIPFMGAAIFQRSHPTDALKQAQIGIAGPLAGTVAATAAFVLFGLTHNSLFLFWAWIGFYLNLFNLIPFGMLDGGWILAAASKWFQLLGLAALALAVLFFHLTFGPLLLILLIFGIPTMIARFRNDSLPYYQSVPTAGKVGMGLAWLVLVGYLGYASMQAYNLLTAQTALG</sequence>
<dbReference type="Proteomes" id="UP000620075">
    <property type="component" value="Unassembled WGS sequence"/>
</dbReference>
<keyword evidence="11 12" id="KW-0472">Membrane</keyword>
<evidence type="ECO:0000256" key="10">
    <source>
        <dbReference type="ARBA" id="ARBA00023049"/>
    </source>
</evidence>
<reference evidence="14 15" key="1">
    <citation type="submission" date="2020-10" db="EMBL/GenBank/DDBJ databases">
        <title>Ca. Dormibacterota MAGs.</title>
        <authorList>
            <person name="Montgomery K."/>
        </authorList>
    </citation>
    <scope>NUCLEOTIDE SEQUENCE [LARGE SCALE GENOMIC DNA]</scope>
    <source>
        <strain evidence="14">SC8811_S16_3</strain>
    </source>
</reference>
<dbReference type="PANTHER" id="PTHR39188:SF3">
    <property type="entry name" value="STAGE IV SPORULATION PROTEIN FB"/>
    <property type="match status" value="1"/>
</dbReference>
<comment type="caution">
    <text evidence="14">The sequence shown here is derived from an EMBL/GenBank/DDBJ whole genome shotgun (WGS) entry which is preliminary data.</text>
</comment>
<dbReference type="GO" id="GO:0046872">
    <property type="term" value="F:metal ion binding"/>
    <property type="evidence" value="ECO:0007669"/>
    <property type="project" value="UniProtKB-KW"/>
</dbReference>
<name>A0A934NE63_9BACT</name>
<dbReference type="RefSeq" id="WP_338180709.1">
    <property type="nucleotide sequence ID" value="NZ_JAEKNQ010000045.1"/>
</dbReference>
<dbReference type="EMBL" id="JAEKNQ010000045">
    <property type="protein sequence ID" value="MBJ7603918.1"/>
    <property type="molecule type" value="Genomic_DNA"/>
</dbReference>
<dbReference type="Pfam" id="PF02163">
    <property type="entry name" value="Peptidase_M50"/>
    <property type="match status" value="2"/>
</dbReference>
<feature type="transmembrane region" description="Helical" evidence="12">
    <location>
        <begin position="150"/>
        <end position="182"/>
    </location>
</feature>
<protein>
    <submittedName>
        <fullName evidence="14">Site-2 protease family protein</fullName>
    </submittedName>
</protein>
<evidence type="ECO:0000259" key="13">
    <source>
        <dbReference type="Pfam" id="PF02163"/>
    </source>
</evidence>
<comment type="similarity">
    <text evidence="3">Belongs to the peptidase M50B family.</text>
</comment>
<feature type="transmembrane region" description="Helical" evidence="12">
    <location>
        <begin position="202"/>
        <end position="221"/>
    </location>
</feature>
<feature type="transmembrane region" description="Helical" evidence="12">
    <location>
        <begin position="21"/>
        <end position="46"/>
    </location>
</feature>
<evidence type="ECO:0000256" key="2">
    <source>
        <dbReference type="ARBA" id="ARBA00004141"/>
    </source>
</evidence>
<dbReference type="GO" id="GO:0006508">
    <property type="term" value="P:proteolysis"/>
    <property type="evidence" value="ECO:0007669"/>
    <property type="project" value="UniProtKB-KW"/>
</dbReference>
<dbReference type="GO" id="GO:0016020">
    <property type="term" value="C:membrane"/>
    <property type="evidence" value="ECO:0007669"/>
    <property type="project" value="UniProtKB-SubCell"/>
</dbReference>